<dbReference type="GO" id="GO:0004674">
    <property type="term" value="F:protein serine/threonine kinase activity"/>
    <property type="evidence" value="ECO:0007669"/>
    <property type="project" value="UniProtKB-KW"/>
</dbReference>
<dbReference type="STRING" id="1202772.A0A1V9YET9"/>
<keyword evidence="2" id="KW-0808">Transferase</keyword>
<dbReference type="PANTHER" id="PTHR24345:SF91">
    <property type="entry name" value="SERINE_THREONINE-PROTEIN KINASE PLK4"/>
    <property type="match status" value="1"/>
</dbReference>
<dbReference type="GO" id="GO:0005634">
    <property type="term" value="C:nucleus"/>
    <property type="evidence" value="ECO:0007669"/>
    <property type="project" value="TreeGrafter"/>
</dbReference>
<evidence type="ECO:0000313" key="7">
    <source>
        <dbReference type="EMBL" id="OQR84274.1"/>
    </source>
</evidence>
<organism evidence="7 8">
    <name type="scientific">Achlya hypogyna</name>
    <name type="common">Oomycete</name>
    <name type="synonym">Protoachlya hypogyna</name>
    <dbReference type="NCBI Taxonomy" id="1202772"/>
    <lineage>
        <taxon>Eukaryota</taxon>
        <taxon>Sar</taxon>
        <taxon>Stramenopiles</taxon>
        <taxon>Oomycota</taxon>
        <taxon>Saprolegniomycetes</taxon>
        <taxon>Saprolegniales</taxon>
        <taxon>Achlyaceae</taxon>
        <taxon>Achlya</taxon>
    </lineage>
</organism>
<dbReference type="PANTHER" id="PTHR24345">
    <property type="entry name" value="SERINE/THREONINE-PROTEIN KINASE PLK"/>
    <property type="match status" value="1"/>
</dbReference>
<dbReference type="EMBL" id="JNBR01001915">
    <property type="protein sequence ID" value="OQR84274.1"/>
    <property type="molecule type" value="Genomic_DNA"/>
</dbReference>
<evidence type="ECO:0000256" key="5">
    <source>
        <dbReference type="ARBA" id="ARBA00022840"/>
    </source>
</evidence>
<comment type="caution">
    <text evidence="7">The sequence shown here is derived from an EMBL/GenBank/DDBJ whole genome shotgun (WGS) entry which is preliminary data.</text>
</comment>
<keyword evidence="8" id="KW-1185">Reference proteome</keyword>
<dbReference type="Proteomes" id="UP000243579">
    <property type="component" value="Unassembled WGS sequence"/>
</dbReference>
<accession>A0A1V9YET9</accession>
<reference evidence="7 8" key="1">
    <citation type="journal article" date="2014" name="Genome Biol. Evol.">
        <title>The secreted proteins of Achlya hypogyna and Thraustotheca clavata identify the ancestral oomycete secretome and reveal gene acquisitions by horizontal gene transfer.</title>
        <authorList>
            <person name="Misner I."/>
            <person name="Blouin N."/>
            <person name="Leonard G."/>
            <person name="Richards T.A."/>
            <person name="Lane C.E."/>
        </authorList>
    </citation>
    <scope>NUCLEOTIDE SEQUENCE [LARGE SCALE GENOMIC DNA]</scope>
    <source>
        <strain evidence="7 8">ATCC 48635</strain>
    </source>
</reference>
<evidence type="ECO:0000256" key="1">
    <source>
        <dbReference type="ARBA" id="ARBA00022527"/>
    </source>
</evidence>
<feature type="domain" description="Protein kinase" evidence="6">
    <location>
        <begin position="3"/>
        <end position="260"/>
    </location>
</feature>
<proteinExistence type="predicted"/>
<evidence type="ECO:0000313" key="8">
    <source>
        <dbReference type="Proteomes" id="UP000243579"/>
    </source>
</evidence>
<dbReference type="PROSITE" id="PS50011">
    <property type="entry name" value="PROTEIN_KINASE_DOM"/>
    <property type="match status" value="1"/>
</dbReference>
<dbReference type="SUPFAM" id="SSF56112">
    <property type="entry name" value="Protein kinase-like (PK-like)"/>
    <property type="match status" value="1"/>
</dbReference>
<dbReference type="InterPro" id="IPR000719">
    <property type="entry name" value="Prot_kinase_dom"/>
</dbReference>
<protein>
    <submittedName>
        <fullName evidence="7">Protein kinase</fullName>
    </submittedName>
</protein>
<keyword evidence="5" id="KW-0067">ATP-binding</keyword>
<dbReference type="AlphaFoldDB" id="A0A1V9YET9"/>
<evidence type="ECO:0000256" key="4">
    <source>
        <dbReference type="ARBA" id="ARBA00022777"/>
    </source>
</evidence>
<dbReference type="OrthoDB" id="60484at2759"/>
<gene>
    <name evidence="7" type="ORF">ACHHYP_13544</name>
</gene>
<evidence type="ECO:0000256" key="3">
    <source>
        <dbReference type="ARBA" id="ARBA00022741"/>
    </source>
</evidence>
<evidence type="ECO:0000259" key="6">
    <source>
        <dbReference type="PROSITE" id="PS50011"/>
    </source>
</evidence>
<keyword evidence="4 7" id="KW-0418">Kinase</keyword>
<keyword evidence="1" id="KW-0723">Serine/threonine-protein kinase</keyword>
<evidence type="ECO:0000256" key="2">
    <source>
        <dbReference type="ARBA" id="ARBA00022679"/>
    </source>
</evidence>
<sequence length="270" mass="30679">MRLQLDQLIANTTFGHVFRGTDPNSGAVFAVKQYTHECYEAAAELHVSEVLRNHPQHPHLVHMLGNYYSGGCAHLVFEFCEKGDLYDLLAKQSRFPRREALAYFEQVVSAIQHLHSIGFAHRDISLENILVDNKDTVKLCDFGLAFPTAVRSNATVGKPFYMAPEVFAGVEYDPAAADMWSLGVLFFVLVTGMPIFSVPSEQDAGYRVLARQGIKSLLELWHLKMLFTKEQLHLLDGLLQVNPRKRLKINQIGANLQPKCTWRRTFCKWF</sequence>
<dbReference type="GO" id="GO:0005524">
    <property type="term" value="F:ATP binding"/>
    <property type="evidence" value="ECO:0007669"/>
    <property type="project" value="UniProtKB-KW"/>
</dbReference>
<dbReference type="Pfam" id="PF00069">
    <property type="entry name" value="Pkinase"/>
    <property type="match status" value="1"/>
</dbReference>
<dbReference type="InterPro" id="IPR011009">
    <property type="entry name" value="Kinase-like_dom_sf"/>
</dbReference>
<dbReference type="Gene3D" id="1.10.510.10">
    <property type="entry name" value="Transferase(Phosphotransferase) domain 1"/>
    <property type="match status" value="1"/>
</dbReference>
<name>A0A1V9YET9_ACHHY</name>
<keyword evidence="3" id="KW-0547">Nucleotide-binding</keyword>